<evidence type="ECO:0000313" key="2">
    <source>
        <dbReference type="Proteomes" id="UP001153269"/>
    </source>
</evidence>
<gene>
    <name evidence="1" type="ORF">PLEPLA_LOCUS16345</name>
</gene>
<comment type="caution">
    <text evidence="1">The sequence shown here is derived from an EMBL/GenBank/DDBJ whole genome shotgun (WGS) entry which is preliminary data.</text>
</comment>
<protein>
    <submittedName>
        <fullName evidence="1">Uncharacterized protein</fullName>
    </submittedName>
</protein>
<accession>A0A9N7UAS4</accession>
<dbReference type="AlphaFoldDB" id="A0A9N7UAS4"/>
<keyword evidence="2" id="KW-1185">Reference proteome</keyword>
<reference evidence="1" key="1">
    <citation type="submission" date="2020-03" db="EMBL/GenBank/DDBJ databases">
        <authorList>
            <person name="Weist P."/>
        </authorList>
    </citation>
    <scope>NUCLEOTIDE SEQUENCE</scope>
</reference>
<dbReference type="EMBL" id="CADEAL010001047">
    <property type="protein sequence ID" value="CAB1428379.1"/>
    <property type="molecule type" value="Genomic_DNA"/>
</dbReference>
<evidence type="ECO:0000313" key="1">
    <source>
        <dbReference type="EMBL" id="CAB1428379.1"/>
    </source>
</evidence>
<organism evidence="1 2">
    <name type="scientific">Pleuronectes platessa</name>
    <name type="common">European plaice</name>
    <dbReference type="NCBI Taxonomy" id="8262"/>
    <lineage>
        <taxon>Eukaryota</taxon>
        <taxon>Metazoa</taxon>
        <taxon>Chordata</taxon>
        <taxon>Craniata</taxon>
        <taxon>Vertebrata</taxon>
        <taxon>Euteleostomi</taxon>
        <taxon>Actinopterygii</taxon>
        <taxon>Neopterygii</taxon>
        <taxon>Teleostei</taxon>
        <taxon>Neoteleostei</taxon>
        <taxon>Acanthomorphata</taxon>
        <taxon>Carangaria</taxon>
        <taxon>Pleuronectiformes</taxon>
        <taxon>Pleuronectoidei</taxon>
        <taxon>Pleuronectidae</taxon>
        <taxon>Pleuronectes</taxon>
    </lineage>
</organism>
<name>A0A9N7UAS4_PLEPL</name>
<sequence length="101" mass="11640">MEEKRNNRALGLVLRAAEARDHPALEVWRRVSPPRRGCRCTWGIKPSHGHQEPLRLGWTLRAVRKEVRCGRSALVTEVCGADRWRFGFEPLAQARFTHAED</sequence>
<dbReference type="Proteomes" id="UP001153269">
    <property type="component" value="Unassembled WGS sequence"/>
</dbReference>
<proteinExistence type="predicted"/>